<keyword evidence="5 7" id="KW-0067">ATP-binding</keyword>
<dbReference type="InterPro" id="IPR003593">
    <property type="entry name" value="AAA+_ATPase"/>
</dbReference>
<keyword evidence="8" id="KW-1185">Reference proteome</keyword>
<gene>
    <name evidence="7" type="ORF">GLS40_06300</name>
</gene>
<dbReference type="GO" id="GO:0005886">
    <property type="term" value="C:plasma membrane"/>
    <property type="evidence" value="ECO:0007669"/>
    <property type="project" value="UniProtKB-SubCell"/>
</dbReference>
<comment type="caution">
    <text evidence="7">The sequence shown here is derived from an EMBL/GenBank/DDBJ whole genome shotgun (WGS) entry which is preliminary data.</text>
</comment>
<dbReference type="FunFam" id="3.40.50.300:FF:000016">
    <property type="entry name" value="Oligopeptide ABC transporter ATP-binding component"/>
    <property type="match status" value="1"/>
</dbReference>
<evidence type="ECO:0000256" key="5">
    <source>
        <dbReference type="ARBA" id="ARBA00022840"/>
    </source>
</evidence>
<feature type="domain" description="ABC transporter" evidence="6">
    <location>
        <begin position="19"/>
        <end position="257"/>
    </location>
</feature>
<protein>
    <submittedName>
        <fullName evidence="7">ATP-binding cassette domain-containing protein</fullName>
    </submittedName>
</protein>
<keyword evidence="3" id="KW-0813">Transport</keyword>
<evidence type="ECO:0000256" key="4">
    <source>
        <dbReference type="ARBA" id="ARBA00022741"/>
    </source>
</evidence>
<dbReference type="InterPro" id="IPR027417">
    <property type="entry name" value="P-loop_NTPase"/>
</dbReference>
<keyword evidence="4" id="KW-0547">Nucleotide-binding</keyword>
<evidence type="ECO:0000313" key="8">
    <source>
        <dbReference type="Proteomes" id="UP000443843"/>
    </source>
</evidence>
<dbReference type="Pfam" id="PF08352">
    <property type="entry name" value="oligo_HPY"/>
    <property type="match status" value="1"/>
</dbReference>
<evidence type="ECO:0000256" key="3">
    <source>
        <dbReference type="ARBA" id="ARBA00022448"/>
    </source>
</evidence>
<evidence type="ECO:0000256" key="2">
    <source>
        <dbReference type="ARBA" id="ARBA00005417"/>
    </source>
</evidence>
<dbReference type="PANTHER" id="PTHR43776:SF7">
    <property type="entry name" value="D,D-DIPEPTIDE TRANSPORT ATP-BINDING PROTEIN DDPF-RELATED"/>
    <property type="match status" value="1"/>
</dbReference>
<reference evidence="7 8" key="1">
    <citation type="submission" date="2019-11" db="EMBL/GenBank/DDBJ databases">
        <title>Pseudooceanicola pacifica sp. nov., isolated from deep-sea sediment of the Pacific Ocean.</title>
        <authorList>
            <person name="Lyu L."/>
        </authorList>
    </citation>
    <scope>NUCLEOTIDE SEQUENCE [LARGE SCALE GENOMIC DNA]</scope>
    <source>
        <strain evidence="7 8">216_PA32_1</strain>
    </source>
</reference>
<dbReference type="CDD" id="cd03257">
    <property type="entry name" value="ABC_NikE_OppD_transporters"/>
    <property type="match status" value="1"/>
</dbReference>
<dbReference type="AlphaFoldDB" id="A0A844WAG2"/>
<dbReference type="InterPro" id="IPR050319">
    <property type="entry name" value="ABC_transp_ATP-bind"/>
</dbReference>
<dbReference type="PROSITE" id="PS00211">
    <property type="entry name" value="ABC_TRANSPORTER_1"/>
    <property type="match status" value="1"/>
</dbReference>
<dbReference type="Proteomes" id="UP000443843">
    <property type="component" value="Unassembled WGS sequence"/>
</dbReference>
<dbReference type="GO" id="GO:0015833">
    <property type="term" value="P:peptide transport"/>
    <property type="evidence" value="ECO:0007669"/>
    <property type="project" value="InterPro"/>
</dbReference>
<proteinExistence type="inferred from homology"/>
<dbReference type="PANTHER" id="PTHR43776">
    <property type="entry name" value="TRANSPORT ATP-BINDING PROTEIN"/>
    <property type="match status" value="1"/>
</dbReference>
<dbReference type="PROSITE" id="PS50893">
    <property type="entry name" value="ABC_TRANSPORTER_2"/>
    <property type="match status" value="1"/>
</dbReference>
<dbReference type="GO" id="GO:0016887">
    <property type="term" value="F:ATP hydrolysis activity"/>
    <property type="evidence" value="ECO:0007669"/>
    <property type="project" value="InterPro"/>
</dbReference>
<dbReference type="InterPro" id="IPR013563">
    <property type="entry name" value="Oligopep_ABC_C"/>
</dbReference>
<dbReference type="InterPro" id="IPR017871">
    <property type="entry name" value="ABC_transporter-like_CS"/>
</dbReference>
<comment type="subcellular location">
    <subcellularLocation>
        <location evidence="1">Cell inner membrane</location>
        <topology evidence="1">Peripheral membrane protein</topology>
    </subcellularLocation>
</comment>
<evidence type="ECO:0000259" key="6">
    <source>
        <dbReference type="PROSITE" id="PS50893"/>
    </source>
</evidence>
<organism evidence="7 8">
    <name type="scientific">Pseudooceanicola pacificus</name>
    <dbReference type="NCBI Taxonomy" id="2676438"/>
    <lineage>
        <taxon>Bacteria</taxon>
        <taxon>Pseudomonadati</taxon>
        <taxon>Pseudomonadota</taxon>
        <taxon>Alphaproteobacteria</taxon>
        <taxon>Rhodobacterales</taxon>
        <taxon>Paracoccaceae</taxon>
        <taxon>Pseudooceanicola</taxon>
    </lineage>
</organism>
<dbReference type="Gene3D" id="3.40.50.300">
    <property type="entry name" value="P-loop containing nucleotide triphosphate hydrolases"/>
    <property type="match status" value="1"/>
</dbReference>
<evidence type="ECO:0000313" key="7">
    <source>
        <dbReference type="EMBL" id="MWB77628.1"/>
    </source>
</evidence>
<dbReference type="InterPro" id="IPR003439">
    <property type="entry name" value="ABC_transporter-like_ATP-bd"/>
</dbReference>
<dbReference type="GO" id="GO:0055085">
    <property type="term" value="P:transmembrane transport"/>
    <property type="evidence" value="ECO:0007669"/>
    <property type="project" value="UniProtKB-ARBA"/>
</dbReference>
<dbReference type="SUPFAM" id="SSF52540">
    <property type="entry name" value="P-loop containing nucleoside triphosphate hydrolases"/>
    <property type="match status" value="1"/>
</dbReference>
<comment type="similarity">
    <text evidence="2">Belongs to the ABC transporter superfamily.</text>
</comment>
<dbReference type="Pfam" id="PF00005">
    <property type="entry name" value="ABC_tran"/>
    <property type="match status" value="1"/>
</dbReference>
<dbReference type="SMART" id="SM00382">
    <property type="entry name" value="AAA"/>
    <property type="match status" value="1"/>
</dbReference>
<dbReference type="NCBIfam" id="TIGR01727">
    <property type="entry name" value="oligo_HPY"/>
    <property type="match status" value="1"/>
</dbReference>
<dbReference type="EMBL" id="WNXQ01000003">
    <property type="protein sequence ID" value="MWB77628.1"/>
    <property type="molecule type" value="Genomic_DNA"/>
</dbReference>
<sequence>MDDTSTTLVQVNGLKVHFAGERSLFRDTPPLRAVDGVDLKIQAGETLGLVGESGCGKSTLGRALMRLEEPVSGSIWFDDKNLSDMNGTELRKMRRDMQMIFQDPLSSLDPRMKVRRIIGEGLAIAGVSRAERDAQVEELIVKVGLRTEHLNRYPHEFSGGQRQRIGIARALATRPRFIVADEPVSALDVSIQSQIINLMKDLQREFGLTYLFIAHDLGVVEYISDRVGVMYLGRIVELADADDLYADPRMPYTQALLSAVPGGAEEGRERIILQGDVPSPRNPPSGCAFRTRCWRAEERCSAERPQLREVKPRHWAACHFAD</sequence>
<dbReference type="GO" id="GO:0005524">
    <property type="term" value="F:ATP binding"/>
    <property type="evidence" value="ECO:0007669"/>
    <property type="project" value="UniProtKB-KW"/>
</dbReference>
<accession>A0A844WAG2</accession>
<evidence type="ECO:0000256" key="1">
    <source>
        <dbReference type="ARBA" id="ARBA00004417"/>
    </source>
</evidence>
<name>A0A844WAG2_9RHOB</name>